<keyword evidence="3" id="KW-1185">Reference proteome</keyword>
<accession>A0A401TAL3</accession>
<dbReference type="AlphaFoldDB" id="A0A401TAL3"/>
<reference evidence="2 3" key="1">
    <citation type="journal article" date="2018" name="Nat. Ecol. Evol.">
        <title>Shark genomes provide insights into elasmobranch evolution and the origin of vertebrates.</title>
        <authorList>
            <person name="Hara Y"/>
            <person name="Yamaguchi K"/>
            <person name="Onimaru K"/>
            <person name="Kadota M"/>
            <person name="Koyanagi M"/>
            <person name="Keeley SD"/>
            <person name="Tatsumi K"/>
            <person name="Tanaka K"/>
            <person name="Motone F"/>
            <person name="Kageyama Y"/>
            <person name="Nozu R"/>
            <person name="Adachi N"/>
            <person name="Nishimura O"/>
            <person name="Nakagawa R"/>
            <person name="Tanegashima C"/>
            <person name="Kiyatake I"/>
            <person name="Matsumoto R"/>
            <person name="Murakumo K"/>
            <person name="Nishida K"/>
            <person name="Terakita A"/>
            <person name="Kuratani S"/>
            <person name="Sato K"/>
            <person name="Hyodo S Kuraku.S."/>
        </authorList>
    </citation>
    <scope>NUCLEOTIDE SEQUENCE [LARGE SCALE GENOMIC DNA]</scope>
</reference>
<evidence type="ECO:0000313" key="2">
    <source>
        <dbReference type="EMBL" id="GCC39654.1"/>
    </source>
</evidence>
<protein>
    <submittedName>
        <fullName evidence="2">Uncharacterized protein</fullName>
    </submittedName>
</protein>
<comment type="caution">
    <text evidence="2">The sequence shown here is derived from an EMBL/GenBank/DDBJ whole genome shotgun (WGS) entry which is preliminary data.</text>
</comment>
<gene>
    <name evidence="2" type="ORF">chiPu_0023780</name>
</gene>
<name>A0A401TAL3_CHIPU</name>
<dbReference type="Proteomes" id="UP000287033">
    <property type="component" value="Unassembled WGS sequence"/>
</dbReference>
<sequence>MYGRETPTRLGVNAMRRPGKPWTLPRGGRERAQQLDFLEQCQRGAGESPLSKLALNSTVYLRIPGPNEATVGRHVG</sequence>
<evidence type="ECO:0000313" key="3">
    <source>
        <dbReference type="Proteomes" id="UP000287033"/>
    </source>
</evidence>
<proteinExistence type="predicted"/>
<feature type="region of interest" description="Disordered" evidence="1">
    <location>
        <begin position="1"/>
        <end position="27"/>
    </location>
</feature>
<evidence type="ECO:0000256" key="1">
    <source>
        <dbReference type="SAM" id="MobiDB-lite"/>
    </source>
</evidence>
<organism evidence="2 3">
    <name type="scientific">Chiloscyllium punctatum</name>
    <name type="common">Brownbanded bambooshark</name>
    <name type="synonym">Hemiscyllium punctatum</name>
    <dbReference type="NCBI Taxonomy" id="137246"/>
    <lineage>
        <taxon>Eukaryota</taxon>
        <taxon>Metazoa</taxon>
        <taxon>Chordata</taxon>
        <taxon>Craniata</taxon>
        <taxon>Vertebrata</taxon>
        <taxon>Chondrichthyes</taxon>
        <taxon>Elasmobranchii</taxon>
        <taxon>Galeomorphii</taxon>
        <taxon>Galeoidea</taxon>
        <taxon>Orectolobiformes</taxon>
        <taxon>Hemiscylliidae</taxon>
        <taxon>Chiloscyllium</taxon>
    </lineage>
</organism>
<dbReference type="EMBL" id="BEZZ01026813">
    <property type="protein sequence ID" value="GCC39654.1"/>
    <property type="molecule type" value="Genomic_DNA"/>
</dbReference>